<keyword evidence="2" id="KW-0479">Metal-binding</keyword>
<feature type="compositionally biased region" description="Acidic residues" evidence="10">
    <location>
        <begin position="136"/>
        <end position="150"/>
    </location>
</feature>
<keyword evidence="8" id="KW-0067">ATP-binding</keyword>
<keyword evidence="3" id="KW-0547">Nucleotide-binding</keyword>
<dbReference type="SUPFAM" id="SSF52540">
    <property type="entry name" value="P-loop containing nucleoside triphosphate hydrolases"/>
    <property type="match status" value="2"/>
</dbReference>
<dbReference type="InterPro" id="IPR038718">
    <property type="entry name" value="SNF2-like_sf"/>
</dbReference>
<dbReference type="GO" id="GO:0004386">
    <property type="term" value="F:helicase activity"/>
    <property type="evidence" value="ECO:0007669"/>
    <property type="project" value="UniProtKB-KW"/>
</dbReference>
<evidence type="ECO:0000259" key="13">
    <source>
        <dbReference type="PROSITE" id="PS51194"/>
    </source>
</evidence>
<dbReference type="PROSITE" id="PS51194">
    <property type="entry name" value="HELICASE_CTER"/>
    <property type="match status" value="1"/>
</dbReference>
<sequence>MDTYPSPGDGPPIQGPGADASTPLVPQPLSPEETSIAPTVTDPRALLYQGSSGSTEVQPANFDSDLLHVPKDIPEENLLKLQDHLRNEKAESRSTLISVKNEESADNYPSDKDEGGHSTPEDGLGDIEMVDPTASDADDSQVEDNDDDDSDFHSQSDSDSDGSEKAGRRGKRRRSKVATAPPSQALTFLGTLRDQLLTKKKSQELTGDESQMLEQLEKQLSEAQSQLGQGLAIKKEEATQKKKKERRRPVKTAREYWQRELEEELEREAEQEEKKRKCEEEAEGPNKARKTAVGSHLKQSTKNLAGSARASMLHSLGDMDKSVQDGNLPTMGAIQARTHGDQMKQIMKGIPEGCDTRRAKTQKKDVEQAKSSFGFRKVEALDGTWKLKGMTTGLLSQQIVASAWMAKREAQNLHPAGGLLADDMGLGKTITTLACIVGHPPEKEDRDEFSRATLVVVNNNQDAQQWSTQVERHCDPKFFSKTSIYSKKIPIATYKELVAQFPKKEVIQSLKQKWTNNSAGFERALHRDLGPLFKINWYRVVLDEAHAIKNRTTSTTLACWQLSAKFRWVVSGTPISNSFYPYLKFLGCNFTVDLKRFKAEYLDGGKSNENFEALVSLVMYRRKQDEAFLGRRIVNLPDSHAQDLWVPLDDYEMAMMRAMDNRYEKEEKDKKGQLAAEKNDEGQEDESEPEDTEKAHGNADEEEEDEDKAQDDTGKPKSVTTIRWKRFMRLRQAVSHPLNLEKYLREDNREGEIQMATKRLQEEAEAIQQDAEKAEAHAEQLAQDKAGREKFSVGAHQLETLYKDWFGGPAEMAKLRILAANENEVKEVTCGICENATPPVNPTRGANCDHIFCERCLVVRVSKSSGPVKYEFKCPVPECIAKLAVGEDLKTPACIRADVNRAKEAKTFKEPGKDSIGTKWSGDRDGCTSFFLATSGHEDIDYGPVKMPLGSKVKATMEVILTWVKEAPEDKMIVFVEFTRTAKAIGCILEKMGLNFLYYNRTANARQKEKALREFRENPEQKIFLASMKCGGQALDLPVANRVIIVDLWFNKTVEQQAFKRVHRIGQKKETHLVRILARGSIDERLYILQKAKEVIVNRALQDDGHLIAFSEGQSLRWLFSDESEEGVVQGLDAEVRGKKDKTRPKKEA</sequence>
<feature type="compositionally biased region" description="Basic residues" evidence="10">
    <location>
        <begin position="241"/>
        <end position="251"/>
    </location>
</feature>
<evidence type="ECO:0000256" key="7">
    <source>
        <dbReference type="ARBA" id="ARBA00022833"/>
    </source>
</evidence>
<keyword evidence="15" id="KW-1185">Reference proteome</keyword>
<dbReference type="PROSITE" id="PS00518">
    <property type="entry name" value="ZF_RING_1"/>
    <property type="match status" value="1"/>
</dbReference>
<feature type="compositionally biased region" description="Acidic residues" evidence="10">
    <location>
        <begin position="682"/>
        <end position="691"/>
    </location>
</feature>
<evidence type="ECO:0000256" key="6">
    <source>
        <dbReference type="ARBA" id="ARBA00022806"/>
    </source>
</evidence>
<feature type="domain" description="Helicase ATP-binding" evidence="12">
    <location>
        <begin position="409"/>
        <end position="592"/>
    </location>
</feature>
<dbReference type="Pfam" id="PF00271">
    <property type="entry name" value="Helicase_C"/>
    <property type="match status" value="1"/>
</dbReference>
<feature type="region of interest" description="Disordered" evidence="10">
    <location>
        <begin position="664"/>
        <end position="717"/>
    </location>
</feature>
<feature type="compositionally biased region" description="Basic and acidic residues" evidence="10">
    <location>
        <begin position="664"/>
        <end position="681"/>
    </location>
</feature>
<dbReference type="PANTHER" id="PTHR45626:SF17">
    <property type="entry name" value="HELICASE-LIKE TRANSCRIPTION FACTOR"/>
    <property type="match status" value="1"/>
</dbReference>
<accession>A0A428NV31</accession>
<dbReference type="Pfam" id="PF00176">
    <property type="entry name" value="SNF2-rel_dom"/>
    <property type="match status" value="1"/>
</dbReference>
<dbReference type="GO" id="GO:0005524">
    <property type="term" value="F:ATP binding"/>
    <property type="evidence" value="ECO:0007669"/>
    <property type="project" value="UniProtKB-KW"/>
</dbReference>
<evidence type="ECO:0000256" key="3">
    <source>
        <dbReference type="ARBA" id="ARBA00022741"/>
    </source>
</evidence>
<dbReference type="InterPro" id="IPR000330">
    <property type="entry name" value="SNF2_N"/>
</dbReference>
<comment type="similarity">
    <text evidence="1">Belongs to the SNF2/RAD54 helicase family.</text>
</comment>
<feature type="compositionally biased region" description="Acidic residues" evidence="10">
    <location>
        <begin position="700"/>
        <end position="709"/>
    </location>
</feature>
<evidence type="ECO:0000256" key="5">
    <source>
        <dbReference type="ARBA" id="ARBA00022801"/>
    </source>
</evidence>
<dbReference type="Gene3D" id="3.40.50.10810">
    <property type="entry name" value="Tandem AAA-ATPase domain"/>
    <property type="match status" value="1"/>
</dbReference>
<feature type="compositionally biased region" description="Basic and acidic residues" evidence="10">
    <location>
        <begin position="151"/>
        <end position="167"/>
    </location>
</feature>
<dbReference type="InterPro" id="IPR017907">
    <property type="entry name" value="Znf_RING_CS"/>
</dbReference>
<proteinExistence type="inferred from homology"/>
<feature type="compositionally biased region" description="Basic and acidic residues" evidence="10">
    <location>
        <begin position="109"/>
        <end position="120"/>
    </location>
</feature>
<dbReference type="GO" id="GO:0005634">
    <property type="term" value="C:nucleus"/>
    <property type="evidence" value="ECO:0007669"/>
    <property type="project" value="TreeGrafter"/>
</dbReference>
<evidence type="ECO:0000256" key="9">
    <source>
        <dbReference type="PROSITE-ProRule" id="PRU00175"/>
    </source>
</evidence>
<evidence type="ECO:0000256" key="8">
    <source>
        <dbReference type="ARBA" id="ARBA00022840"/>
    </source>
</evidence>
<dbReference type="Gene3D" id="3.30.40.10">
    <property type="entry name" value="Zinc/RING finger domain, C3HC4 (zinc finger)"/>
    <property type="match status" value="1"/>
</dbReference>
<dbReference type="PROSITE" id="PS51192">
    <property type="entry name" value="HELICASE_ATP_BIND_1"/>
    <property type="match status" value="1"/>
</dbReference>
<dbReference type="GO" id="GO:0008094">
    <property type="term" value="F:ATP-dependent activity, acting on DNA"/>
    <property type="evidence" value="ECO:0007669"/>
    <property type="project" value="TreeGrafter"/>
</dbReference>
<dbReference type="GO" id="GO:0006281">
    <property type="term" value="P:DNA repair"/>
    <property type="evidence" value="ECO:0007669"/>
    <property type="project" value="TreeGrafter"/>
</dbReference>
<dbReference type="GO" id="GO:0016787">
    <property type="term" value="F:hydrolase activity"/>
    <property type="evidence" value="ECO:0007669"/>
    <property type="project" value="UniProtKB-KW"/>
</dbReference>
<protein>
    <submittedName>
        <fullName evidence="14">Uncharacterized protein</fullName>
    </submittedName>
</protein>
<dbReference type="InterPro" id="IPR001841">
    <property type="entry name" value="Znf_RING"/>
</dbReference>
<evidence type="ECO:0000259" key="11">
    <source>
        <dbReference type="PROSITE" id="PS50089"/>
    </source>
</evidence>
<evidence type="ECO:0000313" key="14">
    <source>
        <dbReference type="EMBL" id="RSL44611.1"/>
    </source>
</evidence>
<feature type="compositionally biased region" description="Polar residues" evidence="10">
    <location>
        <begin position="49"/>
        <end position="58"/>
    </location>
</feature>
<dbReference type="SUPFAM" id="SSF57850">
    <property type="entry name" value="RING/U-box"/>
    <property type="match status" value="1"/>
</dbReference>
<keyword evidence="6" id="KW-0347">Helicase</keyword>
<evidence type="ECO:0000256" key="1">
    <source>
        <dbReference type="ARBA" id="ARBA00007025"/>
    </source>
</evidence>
<dbReference type="AlphaFoldDB" id="A0A428NV31"/>
<evidence type="ECO:0000259" key="12">
    <source>
        <dbReference type="PROSITE" id="PS51192"/>
    </source>
</evidence>
<feature type="compositionally biased region" description="Polar residues" evidence="10">
    <location>
        <begin position="204"/>
        <end position="213"/>
    </location>
</feature>
<dbReference type="Gene3D" id="3.40.50.300">
    <property type="entry name" value="P-loop containing nucleotide triphosphate hydrolases"/>
    <property type="match status" value="1"/>
</dbReference>
<keyword evidence="4 9" id="KW-0863">Zinc-finger</keyword>
<dbReference type="SMART" id="SM00490">
    <property type="entry name" value="HELICc"/>
    <property type="match status" value="1"/>
</dbReference>
<dbReference type="InterPro" id="IPR014001">
    <property type="entry name" value="Helicase_ATP-bd"/>
</dbReference>
<feature type="compositionally biased region" description="Acidic residues" evidence="10">
    <location>
        <begin position="261"/>
        <end position="271"/>
    </location>
</feature>
<keyword evidence="7" id="KW-0862">Zinc</keyword>
<evidence type="ECO:0000256" key="2">
    <source>
        <dbReference type="ARBA" id="ARBA00022723"/>
    </source>
</evidence>
<dbReference type="PROSITE" id="PS50089">
    <property type="entry name" value="ZF_RING_2"/>
    <property type="match status" value="1"/>
</dbReference>
<dbReference type="STRING" id="1325734.A0A428NV31"/>
<dbReference type="EMBL" id="NKCI01000286">
    <property type="protein sequence ID" value="RSL44611.1"/>
    <property type="molecule type" value="Genomic_DNA"/>
</dbReference>
<dbReference type="CDD" id="cd18793">
    <property type="entry name" value="SF2_C_SNF"/>
    <property type="match status" value="1"/>
</dbReference>
<feature type="region of interest" description="Disordered" evidence="10">
    <location>
        <begin position="200"/>
        <end position="303"/>
    </location>
</feature>
<dbReference type="GO" id="GO:0008270">
    <property type="term" value="F:zinc ion binding"/>
    <property type="evidence" value="ECO:0007669"/>
    <property type="project" value="UniProtKB-KW"/>
</dbReference>
<evidence type="ECO:0000256" key="10">
    <source>
        <dbReference type="SAM" id="MobiDB-lite"/>
    </source>
</evidence>
<dbReference type="InterPro" id="IPR027417">
    <property type="entry name" value="P-loop_NTPase"/>
</dbReference>
<gene>
    <name evidence="14" type="ORF">CEP54_014610</name>
</gene>
<dbReference type="Proteomes" id="UP000288168">
    <property type="component" value="Unassembled WGS sequence"/>
</dbReference>
<feature type="region of interest" description="Disordered" evidence="10">
    <location>
        <begin position="1"/>
        <end position="61"/>
    </location>
</feature>
<dbReference type="InterPro" id="IPR013083">
    <property type="entry name" value="Znf_RING/FYVE/PHD"/>
</dbReference>
<reference evidence="14 15" key="1">
    <citation type="submission" date="2017-06" db="EMBL/GenBank/DDBJ databases">
        <title>Comparative genomic analysis of Ambrosia Fusariam Clade fungi.</title>
        <authorList>
            <person name="Stajich J.E."/>
            <person name="Carrillo J."/>
            <person name="Kijimoto T."/>
            <person name="Eskalen A."/>
            <person name="O'Donnell K."/>
            <person name="Kasson M."/>
        </authorList>
    </citation>
    <scope>NUCLEOTIDE SEQUENCE [LARGE SCALE GENOMIC DNA]</scope>
    <source>
        <strain evidence="14 15">NRRL62584</strain>
    </source>
</reference>
<evidence type="ECO:0000256" key="4">
    <source>
        <dbReference type="ARBA" id="ARBA00022771"/>
    </source>
</evidence>
<dbReference type="OrthoDB" id="448448at2759"/>
<feature type="region of interest" description="Disordered" evidence="10">
    <location>
        <begin position="84"/>
        <end position="186"/>
    </location>
</feature>
<evidence type="ECO:0000313" key="15">
    <source>
        <dbReference type="Proteomes" id="UP000288168"/>
    </source>
</evidence>
<dbReference type="SMART" id="SM00487">
    <property type="entry name" value="DEXDc"/>
    <property type="match status" value="1"/>
</dbReference>
<feature type="region of interest" description="Disordered" evidence="10">
    <location>
        <begin position="763"/>
        <end position="785"/>
    </location>
</feature>
<dbReference type="CDD" id="cd18008">
    <property type="entry name" value="DEXDc_SHPRH-like"/>
    <property type="match status" value="1"/>
</dbReference>
<dbReference type="InterPro" id="IPR049730">
    <property type="entry name" value="SNF2/RAD54-like_C"/>
</dbReference>
<organism evidence="14 15">
    <name type="scientific">Fusarium duplospermum</name>
    <dbReference type="NCBI Taxonomy" id="1325734"/>
    <lineage>
        <taxon>Eukaryota</taxon>
        <taxon>Fungi</taxon>
        <taxon>Dikarya</taxon>
        <taxon>Ascomycota</taxon>
        <taxon>Pezizomycotina</taxon>
        <taxon>Sordariomycetes</taxon>
        <taxon>Hypocreomycetidae</taxon>
        <taxon>Hypocreales</taxon>
        <taxon>Nectriaceae</taxon>
        <taxon>Fusarium</taxon>
        <taxon>Fusarium solani species complex</taxon>
    </lineage>
</organism>
<comment type="caution">
    <text evidence="14">The sequence shown here is derived from an EMBL/GenBank/DDBJ whole genome shotgun (WGS) entry which is preliminary data.</text>
</comment>
<keyword evidence="5" id="KW-0378">Hydrolase</keyword>
<dbReference type="InterPro" id="IPR001650">
    <property type="entry name" value="Helicase_C-like"/>
</dbReference>
<feature type="domain" description="RING-type" evidence="11">
    <location>
        <begin position="830"/>
        <end position="878"/>
    </location>
</feature>
<dbReference type="InterPro" id="IPR050628">
    <property type="entry name" value="SNF2_RAD54_helicase_TF"/>
</dbReference>
<name>A0A428NV31_9HYPO</name>
<dbReference type="PANTHER" id="PTHR45626">
    <property type="entry name" value="TRANSCRIPTION TERMINATION FACTOR 2-RELATED"/>
    <property type="match status" value="1"/>
</dbReference>
<feature type="domain" description="Helicase C-terminal" evidence="13">
    <location>
        <begin position="956"/>
        <end position="1116"/>
    </location>
</feature>